<feature type="compositionally biased region" description="Basic and acidic residues" evidence="1">
    <location>
        <begin position="905"/>
        <end position="918"/>
    </location>
</feature>
<dbReference type="EMBL" id="CYKH01001133">
    <property type="protein sequence ID" value="CUG84931.1"/>
    <property type="molecule type" value="Genomic_DNA"/>
</dbReference>
<evidence type="ECO:0000313" key="2">
    <source>
        <dbReference type="EMBL" id="CUG84931.1"/>
    </source>
</evidence>
<organism evidence="2 3">
    <name type="scientific">Bodo saltans</name>
    <name type="common">Flagellated protozoan</name>
    <dbReference type="NCBI Taxonomy" id="75058"/>
    <lineage>
        <taxon>Eukaryota</taxon>
        <taxon>Discoba</taxon>
        <taxon>Euglenozoa</taxon>
        <taxon>Kinetoplastea</taxon>
        <taxon>Metakinetoplastina</taxon>
        <taxon>Eubodonida</taxon>
        <taxon>Bodonidae</taxon>
        <taxon>Bodo</taxon>
    </lineage>
</organism>
<feature type="region of interest" description="Disordered" evidence="1">
    <location>
        <begin position="209"/>
        <end position="241"/>
    </location>
</feature>
<dbReference type="AlphaFoldDB" id="A0A0S4J9M6"/>
<evidence type="ECO:0000313" key="3">
    <source>
        <dbReference type="Proteomes" id="UP000051952"/>
    </source>
</evidence>
<dbReference type="VEuPathDB" id="TriTrypDB:BSAL_89140"/>
<reference evidence="3" key="1">
    <citation type="submission" date="2015-09" db="EMBL/GenBank/DDBJ databases">
        <authorList>
            <consortium name="Pathogen Informatics"/>
        </authorList>
    </citation>
    <scope>NUCLEOTIDE SEQUENCE [LARGE SCALE GENOMIC DNA]</scope>
    <source>
        <strain evidence="3">Lake Konstanz</strain>
    </source>
</reference>
<keyword evidence="3" id="KW-1185">Reference proteome</keyword>
<sequence length="1109" mass="121705">MMMLASIGDEGIKGITSEPISVASRSSSLFSSNLAHHCIPVQCLKEDQYERFASARPCTVMCRHQYADSDTWIVFFCLTCGPYLSLSVAFKKKELIKGYCAYISITTEMEQLLRGMQNENILIALALGATELAIQGVSTNDLFKAILRQCPDSLKGLSSSHTHLSWNHECVAFFGCAGNDLFVAIATSHSVPTMDVGVKVVQTLQLLPVEEEEEEKEEESDSSPSTAVRETSAAPQPSLAHETKPLPKAYEVYSFAGGVDKVKKKKFDLITKFVVDALTSYQKQSVPLTSPHAALELPDYFTYPPLKVRDADNQLSKKFFAMTGEDWKVLSTRYVDCYVGKCCLDADSVLFDLQLAHTWAGSNNVIVLIGGESGSGKTLEMLCGHCGKSNLVVYMRLFREVREEISGSSSIVSYDSIVCNPTLAENEIHDARNKRNAAFLELAAEFVQRAIKDSCPAIVELLKNHNNRDKMFTVRLCFDEMGSSPSLVRACCALDVTALRKRLEWGVAVEISVVAAGTGIGTVKNPGGSENKLYHLAMLTDRETPDKASVYWKMRNYLLEGHKSETRPENVRLTRLHQDVIALKDAWHDRDEREKKLQDRSVTLAGLMKAHAANTKAMSENSSFTITVEKKSLDTSNLPPLPKDPTNSPLTQEALFAAVESDSACAAALSNSRMGALFVSVVREVARHTIDNELSVATSGTNIRRTVLQRVARIFTSLNSLEGVTPQDASALLVESLRYTLFDGYVGATFDVTKLVSGRGVLVDNAVYKKEVPEGYEVLRDAMSNQPITKLIKGTNDEKGVTYFACYPKAIGRYSITPAMVVVLSTLMSNTFEENFSNIGDVFEREMAKFLYFIVQVFHGRPVRELVDFIVGPSALIGETAQEILKGDTQVAFPSLTLRIAGSKGGDDAQGREREQHISRGNAGDGVRREQDDGATNDTSTAKRDVVASAPQDAGLWSTKSGGAWIEISTPGLASADVVLHIPNVITLPFQCKDCVKPFPYREIGRAMNSMLVESKQWHDPTKERSHSSTRPVKSCSEEMIKDLDKVFQNQAGAMPTANLARLNPIANTAKDTPQNEKKVDYGQKLSDLGAPVIPILYISHADTFASGA</sequence>
<accession>A0A0S4J9M6</accession>
<evidence type="ECO:0000256" key="1">
    <source>
        <dbReference type="SAM" id="MobiDB-lite"/>
    </source>
</evidence>
<feature type="compositionally biased region" description="Polar residues" evidence="1">
    <location>
        <begin position="222"/>
        <end position="235"/>
    </location>
</feature>
<dbReference type="Proteomes" id="UP000051952">
    <property type="component" value="Unassembled WGS sequence"/>
</dbReference>
<name>A0A0S4J9M6_BODSA</name>
<feature type="non-terminal residue" evidence="2">
    <location>
        <position position="1109"/>
    </location>
</feature>
<proteinExistence type="predicted"/>
<protein>
    <submittedName>
        <fullName evidence="2">Uncharacterized protein</fullName>
    </submittedName>
</protein>
<feature type="compositionally biased region" description="Acidic residues" evidence="1">
    <location>
        <begin position="209"/>
        <end position="221"/>
    </location>
</feature>
<feature type="region of interest" description="Disordered" evidence="1">
    <location>
        <begin position="903"/>
        <end position="947"/>
    </location>
</feature>
<gene>
    <name evidence="2" type="ORF">BSAL_89140</name>
</gene>